<dbReference type="Proteomes" id="UP000485569">
    <property type="component" value="Unassembled WGS sequence"/>
</dbReference>
<keyword evidence="1" id="KW-1133">Transmembrane helix</keyword>
<proteinExistence type="predicted"/>
<dbReference type="EMBL" id="MWBQ01000221">
    <property type="protein sequence ID" value="OQA54245.1"/>
    <property type="molecule type" value="Genomic_DNA"/>
</dbReference>
<reference evidence="2" key="1">
    <citation type="submission" date="2017-02" db="EMBL/GenBank/DDBJ databases">
        <title>Delving into the versatile metabolic prowess of the omnipresent phylum Bacteroidetes.</title>
        <authorList>
            <person name="Nobu M.K."/>
            <person name="Mei R."/>
            <person name="Narihiro T."/>
            <person name="Kuroda K."/>
            <person name="Liu W.-T."/>
        </authorList>
    </citation>
    <scope>NUCLEOTIDE SEQUENCE</scope>
    <source>
        <strain evidence="2">ADurb.Bin276</strain>
    </source>
</reference>
<name>A0A1V5SIH0_9BACT</name>
<protein>
    <submittedName>
        <fullName evidence="2">Uncharacterized protein</fullName>
    </submittedName>
</protein>
<dbReference type="AlphaFoldDB" id="A0A1V5SIH0"/>
<gene>
    <name evidence="2" type="ORF">BWY41_02193</name>
</gene>
<evidence type="ECO:0000256" key="1">
    <source>
        <dbReference type="SAM" id="Phobius"/>
    </source>
</evidence>
<feature type="transmembrane region" description="Helical" evidence="1">
    <location>
        <begin position="29"/>
        <end position="47"/>
    </location>
</feature>
<evidence type="ECO:0000313" key="2">
    <source>
        <dbReference type="EMBL" id="OQA54245.1"/>
    </source>
</evidence>
<keyword evidence="1" id="KW-0472">Membrane</keyword>
<feature type="transmembrane region" description="Helical" evidence="1">
    <location>
        <begin position="5"/>
        <end position="23"/>
    </location>
</feature>
<accession>A0A1V5SIH0</accession>
<sequence>MIKYIFGYFPLVILAYLIPYTLLQKVHKFYGSFLFWIGYTLIVIYLMKKMMDRWKNEN</sequence>
<comment type="caution">
    <text evidence="2">The sequence shown here is derived from an EMBL/GenBank/DDBJ whole genome shotgun (WGS) entry which is preliminary data.</text>
</comment>
<keyword evidence="1" id="KW-0812">Transmembrane</keyword>
<organism evidence="2">
    <name type="scientific">Candidatus Atribacter allofermentans</name>
    <dbReference type="NCBI Taxonomy" id="1852833"/>
    <lineage>
        <taxon>Bacteria</taxon>
        <taxon>Pseudomonadati</taxon>
        <taxon>Atribacterota</taxon>
        <taxon>Atribacteria</taxon>
        <taxon>Atribacterales</taxon>
        <taxon>Atribacteraceae</taxon>
        <taxon>Atribacter</taxon>
    </lineage>
</organism>